<proteinExistence type="predicted"/>
<reference evidence="1" key="1">
    <citation type="submission" date="2014-09" db="EMBL/GenBank/DDBJ databases">
        <authorList>
            <person name="Magalhaes I.L.F."/>
            <person name="Oliveira U."/>
            <person name="Santos F.R."/>
            <person name="Vidigal T.H.D.A."/>
            <person name="Brescovit A.D."/>
            <person name="Santos A.J."/>
        </authorList>
    </citation>
    <scope>NUCLEOTIDE SEQUENCE</scope>
    <source>
        <tissue evidence="1">Shoot tissue taken approximately 20 cm above the soil surface</tissue>
    </source>
</reference>
<dbReference type="EMBL" id="GBRH01273616">
    <property type="protein sequence ID" value="JAD24279.1"/>
    <property type="molecule type" value="Transcribed_RNA"/>
</dbReference>
<dbReference type="AlphaFoldDB" id="A0A0A8YDW6"/>
<protein>
    <submittedName>
        <fullName evidence="1">Uncharacterized protein</fullName>
    </submittedName>
</protein>
<sequence length="22" mass="2702">MSATEIYLRWDRAKSLMLIIYQ</sequence>
<accession>A0A0A8YDW6</accession>
<reference evidence="1" key="2">
    <citation type="journal article" date="2015" name="Data Brief">
        <title>Shoot transcriptome of the giant reed, Arundo donax.</title>
        <authorList>
            <person name="Barrero R.A."/>
            <person name="Guerrero F.D."/>
            <person name="Moolhuijzen P."/>
            <person name="Goolsby J.A."/>
            <person name="Tidwell J."/>
            <person name="Bellgard S.E."/>
            <person name="Bellgard M.I."/>
        </authorList>
    </citation>
    <scope>NUCLEOTIDE SEQUENCE</scope>
    <source>
        <tissue evidence="1">Shoot tissue taken approximately 20 cm above the soil surface</tissue>
    </source>
</reference>
<name>A0A0A8YDW6_ARUDO</name>
<organism evidence="1">
    <name type="scientific">Arundo donax</name>
    <name type="common">Giant reed</name>
    <name type="synonym">Donax arundinaceus</name>
    <dbReference type="NCBI Taxonomy" id="35708"/>
    <lineage>
        <taxon>Eukaryota</taxon>
        <taxon>Viridiplantae</taxon>
        <taxon>Streptophyta</taxon>
        <taxon>Embryophyta</taxon>
        <taxon>Tracheophyta</taxon>
        <taxon>Spermatophyta</taxon>
        <taxon>Magnoliopsida</taxon>
        <taxon>Liliopsida</taxon>
        <taxon>Poales</taxon>
        <taxon>Poaceae</taxon>
        <taxon>PACMAD clade</taxon>
        <taxon>Arundinoideae</taxon>
        <taxon>Arundineae</taxon>
        <taxon>Arundo</taxon>
    </lineage>
</organism>
<evidence type="ECO:0000313" key="1">
    <source>
        <dbReference type="EMBL" id="JAD24279.1"/>
    </source>
</evidence>